<accession>A0A1Y2E437</accession>
<feature type="compositionally biased region" description="Basic and acidic residues" evidence="1">
    <location>
        <begin position="124"/>
        <end position="167"/>
    </location>
</feature>
<feature type="region of interest" description="Disordered" evidence="1">
    <location>
        <begin position="434"/>
        <end position="485"/>
    </location>
</feature>
<dbReference type="OrthoDB" id="4822at2759"/>
<dbReference type="InterPro" id="IPR000467">
    <property type="entry name" value="G_patch_dom"/>
</dbReference>
<feature type="region of interest" description="Disordered" evidence="1">
    <location>
        <begin position="288"/>
        <end position="331"/>
    </location>
</feature>
<feature type="region of interest" description="Disordered" evidence="1">
    <location>
        <begin position="96"/>
        <end position="208"/>
    </location>
</feature>
<gene>
    <name evidence="3" type="ORF">BCR38DRAFT_408031</name>
</gene>
<keyword evidence="4" id="KW-1185">Reference proteome</keyword>
<dbReference type="InParanoid" id="A0A1Y2E437"/>
<dbReference type="PROSITE" id="PS50174">
    <property type="entry name" value="G_PATCH"/>
    <property type="match status" value="1"/>
</dbReference>
<name>A0A1Y2E437_9PEZI</name>
<dbReference type="RefSeq" id="XP_040717020.1">
    <property type="nucleotide sequence ID" value="XM_040858225.1"/>
</dbReference>
<evidence type="ECO:0000313" key="4">
    <source>
        <dbReference type="Proteomes" id="UP000193689"/>
    </source>
</evidence>
<evidence type="ECO:0000256" key="1">
    <source>
        <dbReference type="SAM" id="MobiDB-lite"/>
    </source>
</evidence>
<dbReference type="AlphaFoldDB" id="A0A1Y2E437"/>
<dbReference type="Proteomes" id="UP000193689">
    <property type="component" value="Unassembled WGS sequence"/>
</dbReference>
<feature type="domain" description="G-patch" evidence="2">
    <location>
        <begin position="272"/>
        <end position="327"/>
    </location>
</feature>
<feature type="compositionally biased region" description="Polar residues" evidence="1">
    <location>
        <begin position="96"/>
        <end position="119"/>
    </location>
</feature>
<dbReference type="GeneID" id="63774437"/>
<comment type="caution">
    <text evidence="3">The sequence shown here is derived from an EMBL/GenBank/DDBJ whole genome shotgun (WGS) entry which is preliminary data.</text>
</comment>
<protein>
    <recommendedName>
        <fullName evidence="2">G-patch domain-containing protein</fullName>
    </recommendedName>
</protein>
<dbReference type="Pfam" id="PF01585">
    <property type="entry name" value="G-patch"/>
    <property type="match status" value="1"/>
</dbReference>
<reference evidence="3 4" key="1">
    <citation type="submission" date="2016-07" db="EMBL/GenBank/DDBJ databases">
        <title>Pervasive Adenine N6-methylation of Active Genes in Fungi.</title>
        <authorList>
            <consortium name="DOE Joint Genome Institute"/>
            <person name="Mondo S.J."/>
            <person name="Dannebaum R.O."/>
            <person name="Kuo R.C."/>
            <person name="Labutti K."/>
            <person name="Haridas S."/>
            <person name="Kuo A."/>
            <person name="Salamov A."/>
            <person name="Ahrendt S.R."/>
            <person name="Lipzen A."/>
            <person name="Sullivan W."/>
            <person name="Andreopoulos W.B."/>
            <person name="Clum A."/>
            <person name="Lindquist E."/>
            <person name="Daum C."/>
            <person name="Ramamoorthy G.K."/>
            <person name="Gryganskyi A."/>
            <person name="Culley D."/>
            <person name="Magnuson J.K."/>
            <person name="James T.Y."/>
            <person name="O'Malley M.A."/>
            <person name="Stajich J.E."/>
            <person name="Spatafora J.W."/>
            <person name="Visel A."/>
            <person name="Grigoriev I.V."/>
        </authorList>
    </citation>
    <scope>NUCLEOTIDE SEQUENCE [LARGE SCALE GENOMIC DNA]</scope>
    <source>
        <strain evidence="3 4">CBS 129021</strain>
    </source>
</reference>
<sequence length="517" mass="57015">MANQTISGDLAVKMPLHSEFLEHLLQVADMDEPEKDIVRDALNDSIADSDHEALTYRMLSSALNYCKANGMLSGMESSVVKKLLGRIATHVGISPTQVEDTSSASINARSTTNPASSSFVDGYQTERKIREPSTKVKPVETSRVHDTTQARYTDEAHDTPEAEHTTEGLDNSKALDNARVFHPTPQVSMSTGVADSKQNDDSRNATKVQPTVKEVTNNMGHLSMSRSSDTSVGFVRTKESYASTYITKQASINDDQSDNMSTVFTYQEAGNNYPVGASIMMKQGWKQGQGLGPRGKGIKKPIATGDQAHPQHRLPGNSPTGPGAIKSGDDNAQDEILDDLTQAYEDFEWQYESWPDEVEQITKPMNSANSGGNYIPSGYITSNKNSKKKTEGSKLWADFSKNSVAYDKADQEKRGPPPQVPNFQLDCSIPLKAKNSSQYPKMPDASAGPSTSTRPCGAARKRNNSVDSYTSKRSELPENFPYTTTPIEQQEWVHRDAGWWITSQKKREKDSSRYYGW</sequence>
<proteinExistence type="predicted"/>
<dbReference type="SMART" id="SM00443">
    <property type="entry name" value="G_patch"/>
    <property type="match status" value="1"/>
</dbReference>
<evidence type="ECO:0000313" key="3">
    <source>
        <dbReference type="EMBL" id="ORY66056.1"/>
    </source>
</evidence>
<organism evidence="3 4">
    <name type="scientific">Pseudomassariella vexata</name>
    <dbReference type="NCBI Taxonomy" id="1141098"/>
    <lineage>
        <taxon>Eukaryota</taxon>
        <taxon>Fungi</taxon>
        <taxon>Dikarya</taxon>
        <taxon>Ascomycota</taxon>
        <taxon>Pezizomycotina</taxon>
        <taxon>Sordariomycetes</taxon>
        <taxon>Xylariomycetidae</taxon>
        <taxon>Amphisphaeriales</taxon>
        <taxon>Pseudomassariaceae</taxon>
        <taxon>Pseudomassariella</taxon>
    </lineage>
</organism>
<dbReference type="GO" id="GO:0003676">
    <property type="term" value="F:nucleic acid binding"/>
    <property type="evidence" value="ECO:0007669"/>
    <property type="project" value="InterPro"/>
</dbReference>
<evidence type="ECO:0000259" key="2">
    <source>
        <dbReference type="PROSITE" id="PS50174"/>
    </source>
</evidence>
<dbReference type="EMBL" id="MCFJ01000005">
    <property type="protein sequence ID" value="ORY66056.1"/>
    <property type="molecule type" value="Genomic_DNA"/>
</dbReference>